<evidence type="ECO:0000313" key="1">
    <source>
        <dbReference type="EMBL" id="BAY85667.1"/>
    </source>
</evidence>
<proteinExistence type="predicted"/>
<dbReference type="EMBL" id="AP018227">
    <property type="protein sequence ID" value="BAY85667.1"/>
    <property type="molecule type" value="Genomic_DNA"/>
</dbReference>
<gene>
    <name evidence="1" type="ORF">NIES267_51680</name>
</gene>
<name>A0A1Z4LWM8_9CYAN</name>
<protein>
    <submittedName>
        <fullName evidence="1">Uncharacterized protein</fullName>
    </submittedName>
</protein>
<reference evidence="1 2" key="1">
    <citation type="submission" date="2017-06" db="EMBL/GenBank/DDBJ databases">
        <title>Genome sequencing of cyanobaciteial culture collection at National Institute for Environmental Studies (NIES).</title>
        <authorList>
            <person name="Hirose Y."/>
            <person name="Shimura Y."/>
            <person name="Fujisawa T."/>
            <person name="Nakamura Y."/>
            <person name="Kawachi M."/>
        </authorList>
    </citation>
    <scope>NUCLEOTIDE SEQUENCE [LARGE SCALE GENOMIC DNA]</scope>
    <source>
        <strain evidence="1 2">NIES-267</strain>
    </source>
</reference>
<dbReference type="Proteomes" id="UP000218418">
    <property type="component" value="Chromosome"/>
</dbReference>
<sequence length="43" mass="4854">MNGSRIQLKLNKDNATSMRSYLTANPQQILNAVAYKYLPIAEI</sequence>
<keyword evidence="2" id="KW-1185">Reference proteome</keyword>
<organism evidence="1 2">
    <name type="scientific">Calothrix parasitica NIES-267</name>
    <dbReference type="NCBI Taxonomy" id="1973488"/>
    <lineage>
        <taxon>Bacteria</taxon>
        <taxon>Bacillati</taxon>
        <taxon>Cyanobacteriota</taxon>
        <taxon>Cyanophyceae</taxon>
        <taxon>Nostocales</taxon>
        <taxon>Calotrichaceae</taxon>
        <taxon>Calothrix</taxon>
    </lineage>
</organism>
<evidence type="ECO:0000313" key="2">
    <source>
        <dbReference type="Proteomes" id="UP000218418"/>
    </source>
</evidence>
<accession>A0A1Z4LWM8</accession>
<dbReference type="AlphaFoldDB" id="A0A1Z4LWM8"/>